<dbReference type="InterPro" id="IPR036116">
    <property type="entry name" value="FN3_sf"/>
</dbReference>
<dbReference type="InterPro" id="IPR013783">
    <property type="entry name" value="Ig-like_fold"/>
</dbReference>
<feature type="domain" description="Fibronectin type-III" evidence="2">
    <location>
        <begin position="25"/>
        <end position="122"/>
    </location>
</feature>
<evidence type="ECO:0000256" key="1">
    <source>
        <dbReference type="ARBA" id="ARBA00022737"/>
    </source>
</evidence>
<gene>
    <name evidence="3" type="ORF">OESDEN_14496</name>
</gene>
<reference evidence="3 4" key="1">
    <citation type="submission" date="2014-03" db="EMBL/GenBank/DDBJ databases">
        <title>Draft genome of the hookworm Oesophagostomum dentatum.</title>
        <authorList>
            <person name="Mitreva M."/>
        </authorList>
    </citation>
    <scope>NUCLEOTIDE SEQUENCE [LARGE SCALE GENOMIC DNA]</scope>
    <source>
        <strain evidence="3 4">OD-Hann</strain>
    </source>
</reference>
<dbReference type="GO" id="GO:0007274">
    <property type="term" value="P:neuromuscular synaptic transmission"/>
    <property type="evidence" value="ECO:0007669"/>
    <property type="project" value="TreeGrafter"/>
</dbReference>
<dbReference type="InterPro" id="IPR057884">
    <property type="entry name" value="FN3_RIM-BP1/2/3"/>
</dbReference>
<dbReference type="InterPro" id="IPR003961">
    <property type="entry name" value="FN3_dom"/>
</dbReference>
<evidence type="ECO:0000313" key="3">
    <source>
        <dbReference type="EMBL" id="KHJ85769.1"/>
    </source>
</evidence>
<keyword evidence="4" id="KW-1185">Reference proteome</keyword>
<evidence type="ECO:0000259" key="2">
    <source>
        <dbReference type="PROSITE" id="PS50853"/>
    </source>
</evidence>
<accession>A0A0B1SLF7</accession>
<dbReference type="Pfam" id="PF25523">
    <property type="entry name" value="Ig_RIMBP2"/>
    <property type="match status" value="1"/>
</dbReference>
<dbReference type="Proteomes" id="UP000053660">
    <property type="component" value="Unassembled WGS sequence"/>
</dbReference>
<keyword evidence="1" id="KW-0677">Repeat</keyword>
<name>A0A0B1SLF7_OESDE</name>
<sequence length="288" mass="29561">MGGYLPPLPLEIEAQFSRAVGLPDPPTNVQAENGPQAGTLLVSWTPVTNQPKPPSRAAVHSYLIYADGKNIAQVPSATADHVLLRLADLSDDPPIFITVRTRTREGAVSCDSNVARVPRGPPFGATISDGLLQTAPLLEMAQSYPTGPYAAPLSGPHPAPFTAPPMLTSMPFQANPLSSYTASAIQGYNSLVGTDRISTAAAALGSQTMAGTMPGAAQLPTTSLPMAPLGAGTLSGGLNASAGTLPMQAALGPTSISGALPASQGTLPKVSPRSFWTCSLLKRREICA</sequence>
<protein>
    <recommendedName>
        <fullName evidence="2">Fibronectin type-III domain-containing protein</fullName>
    </recommendedName>
</protein>
<dbReference type="PANTHER" id="PTHR14234">
    <property type="entry name" value="RIM BINDING PROTEIN-RELATED"/>
    <property type="match status" value="1"/>
</dbReference>
<proteinExistence type="predicted"/>
<dbReference type="PANTHER" id="PTHR14234:SF19">
    <property type="entry name" value="RIM-BINDING PROTEIN, ISOFORM F"/>
    <property type="match status" value="1"/>
</dbReference>
<dbReference type="Gene3D" id="2.60.40.10">
    <property type="entry name" value="Immunoglobulins"/>
    <property type="match status" value="1"/>
</dbReference>
<dbReference type="InterPro" id="IPR040325">
    <property type="entry name" value="RIMBP1/2/3"/>
</dbReference>
<dbReference type="GO" id="GO:0045202">
    <property type="term" value="C:synapse"/>
    <property type="evidence" value="ECO:0007669"/>
    <property type="project" value="GOC"/>
</dbReference>
<dbReference type="SUPFAM" id="SSF49265">
    <property type="entry name" value="Fibronectin type III"/>
    <property type="match status" value="1"/>
</dbReference>
<evidence type="ECO:0000313" key="4">
    <source>
        <dbReference type="Proteomes" id="UP000053660"/>
    </source>
</evidence>
<dbReference type="EMBL" id="KN562660">
    <property type="protein sequence ID" value="KHJ85769.1"/>
    <property type="molecule type" value="Genomic_DNA"/>
</dbReference>
<dbReference type="PROSITE" id="PS50853">
    <property type="entry name" value="FN3"/>
    <property type="match status" value="1"/>
</dbReference>
<dbReference type="AlphaFoldDB" id="A0A0B1SLF7"/>
<organism evidence="3 4">
    <name type="scientific">Oesophagostomum dentatum</name>
    <name type="common">Nodular worm</name>
    <dbReference type="NCBI Taxonomy" id="61180"/>
    <lineage>
        <taxon>Eukaryota</taxon>
        <taxon>Metazoa</taxon>
        <taxon>Ecdysozoa</taxon>
        <taxon>Nematoda</taxon>
        <taxon>Chromadorea</taxon>
        <taxon>Rhabditida</taxon>
        <taxon>Rhabditina</taxon>
        <taxon>Rhabditomorpha</taxon>
        <taxon>Strongyloidea</taxon>
        <taxon>Strongylidae</taxon>
        <taxon>Oesophagostomum</taxon>
    </lineage>
</organism>
<dbReference type="OrthoDB" id="4158657at2759"/>